<evidence type="ECO:0000256" key="5">
    <source>
        <dbReference type="PROSITE-ProRule" id="PRU00221"/>
    </source>
</evidence>
<feature type="repeat" description="WD" evidence="5">
    <location>
        <begin position="144"/>
        <end position="184"/>
    </location>
</feature>
<dbReference type="InterPro" id="IPR035369">
    <property type="entry name" value="Nrap_D4"/>
</dbReference>
<accession>A0A9W8LKT3</accession>
<dbReference type="Gene3D" id="3.30.70.3030">
    <property type="match status" value="1"/>
</dbReference>
<feature type="domain" description="Nrap protein" evidence="9">
    <location>
        <begin position="743"/>
        <end position="902"/>
    </location>
</feature>
<feature type="repeat" description="WD" evidence="5">
    <location>
        <begin position="278"/>
        <end position="312"/>
    </location>
</feature>
<feature type="domain" description="Nrap protein" evidence="7">
    <location>
        <begin position="449"/>
        <end position="593"/>
    </location>
</feature>
<evidence type="ECO:0000259" key="10">
    <source>
        <dbReference type="Pfam" id="PF17405"/>
    </source>
</evidence>
<evidence type="ECO:0000259" key="9">
    <source>
        <dbReference type="Pfam" id="PF17404"/>
    </source>
</evidence>
<keyword evidence="2 5" id="KW-0853">WD repeat</keyword>
<dbReference type="InterPro" id="IPR020472">
    <property type="entry name" value="WD40_PAC1"/>
</dbReference>
<dbReference type="GO" id="GO:0007165">
    <property type="term" value="P:signal transduction"/>
    <property type="evidence" value="ECO:0007669"/>
    <property type="project" value="UniProtKB-KW"/>
</dbReference>
<dbReference type="Gene3D" id="1.10.1410.10">
    <property type="match status" value="1"/>
</dbReference>
<reference evidence="13" key="1">
    <citation type="submission" date="2022-07" db="EMBL/GenBank/DDBJ databases">
        <title>Phylogenomic reconstructions and comparative analyses of Kickxellomycotina fungi.</title>
        <authorList>
            <person name="Reynolds N.K."/>
            <person name="Stajich J.E."/>
            <person name="Barry K."/>
            <person name="Grigoriev I.V."/>
            <person name="Crous P."/>
            <person name="Smith M.E."/>
        </authorList>
    </citation>
    <scope>NUCLEOTIDE SEQUENCE</scope>
    <source>
        <strain evidence="13">BCRC 34489</strain>
    </source>
</reference>
<sequence>MSDEVSEKVQAAKREAEQLKERIRSTREKLADTTLRQAADRVAALPKISMKVRRTLKGHLAKIYAMHWAEDERHLVSASQDGKLIVWDAFSTNKIHAIPLRSSWVMTCAYAPSGNYVACGGLDNLCSIYNLKTKEGAVKVARELSAHTGYLSCCRFISDRQILTSSGDMSCMLWDIDAGVKVMEFNDHTGDVMSLSLSPNKNVFVSGACDATAKVWDIRSGRCVQTFTGHESDINAVQFFPNGEAFGTGSDDASCRLFDLRADRELNQYTHDNILCGITSVAFSHSGRLLFAGYDDFNCNVWDVLKGSRVATLSSHDNRVSCLGVSSDGMALATGSWDSLLKIWANVLRLQTESLLEEVLVVAGSRATRGLDAALRQLRGELLGLAPVAGPLSADAARREARRAGVALDHGLPAAEPSVAFSFAAPSAVHVVGSYALGWAVRTADGVTVDVAAQLPAGLVLERDHLNFRYVHKRAFFVAMVCAGLRASALGDAWDVAVETARDDARLSVVALRPKAGVRGLPRGCCVRVLPMLAAGELKLARLGGGRNAVRPSYAVAGAADDDGAAAETPQYNAAVAGDALLVTHMRFLHDTAAGHAGFGGAAALLRVWLAQRTCAAEGEPRVRAGRLSAFALTMVLAWLVRSGRAAGTAPMQLFRAAMEALATADFEAQPAAMGDGDGGFGVGGAAGAVLVDPTAAANVLAGVADWELAEVRRWARATALDLAAGAPDAFARAFLRRGGGLAQRYDCVVRVAVPLAPFAAPAAATDAAAVARRLAELDHGDAVAAARARLAALLGAALDSQARLVAVHAAAERQQGAHVFFVGLAADARSAGRMVVLGPDPDADAAAAARFRALWGGRCELRRFRDGAIRLACVWGAGDAPEAQRAAVLPRCAAFLLLRHFHAASAGLLTAEDARLAAENAPRASAPFAAAHVRAQASALAPPLLAYAPPGDEHVLRAVEQLTRELREIEDQLPLRVLALHAAAPGLRMTAAVRRVAADGDAPYIAAQHVAVEFAASARWPDDLAALHKVKAAFLLRLAECYGAAHPHARVSVSDALLGVAAADGVLPPPDACALDIRHAALGLAFRLTVRIDHERALLERRVAALARVPQMHAQRDAAQRALERWTRFHEHAPRHHRRMVALAQRYPSALPMAVRLLKRWLACHMLLAPHLVPEELAELLVAHVFTADNADAPVSPVCAFLRALHVLAVWRWKSDVCLVDFARATEDEDEAEDPAVWMHRRRGMSEEARALVDAAFEKTGGANAGLRVATEDDPEAAWFGCVPPVLTRRLAGLARAALACLAGCLASGDPSALPQVFAPPLADYSFLLRLDRHAICRRDEQPCDPLHASEAPTAPAEVFKNLAVQSADRDVRAAQAMAKSRPNPYGHPGLVGFDPVALYLEDLHRVYGAAVMLFADVYGGDVVAGLWTPEGA</sequence>
<evidence type="ECO:0000259" key="12">
    <source>
        <dbReference type="Pfam" id="PF17407"/>
    </source>
</evidence>
<protein>
    <submittedName>
        <fullName evidence="13">G protein subunit beta</fullName>
    </submittedName>
</protein>
<evidence type="ECO:0000256" key="1">
    <source>
        <dbReference type="ARBA" id="ARBA00009768"/>
    </source>
</evidence>
<dbReference type="InterPro" id="IPR016346">
    <property type="entry name" value="G-protein_beta_1-5"/>
</dbReference>
<dbReference type="InterPro" id="IPR036322">
    <property type="entry name" value="WD40_repeat_dom_sf"/>
</dbReference>
<dbReference type="Pfam" id="PF17405">
    <property type="entry name" value="Nrap_D4"/>
    <property type="match status" value="1"/>
</dbReference>
<evidence type="ECO:0000313" key="14">
    <source>
        <dbReference type="Proteomes" id="UP001140172"/>
    </source>
</evidence>
<feature type="domain" description="Nrap protein" evidence="12">
    <location>
        <begin position="1323"/>
        <end position="1432"/>
    </location>
</feature>
<evidence type="ECO:0000256" key="6">
    <source>
        <dbReference type="SAM" id="MobiDB-lite"/>
    </source>
</evidence>
<keyword evidence="4" id="KW-0807">Transducer</keyword>
<dbReference type="SMART" id="SM00320">
    <property type="entry name" value="WD40"/>
    <property type="match status" value="7"/>
</dbReference>
<dbReference type="SUPFAM" id="SSF50978">
    <property type="entry name" value="WD40 repeat-like"/>
    <property type="match status" value="1"/>
</dbReference>
<dbReference type="OrthoDB" id="10255630at2759"/>
<dbReference type="InterPro" id="IPR035371">
    <property type="entry name" value="Nrap_D6"/>
</dbReference>
<dbReference type="PROSITE" id="PS50082">
    <property type="entry name" value="WD_REPEATS_2"/>
    <property type="match status" value="6"/>
</dbReference>
<proteinExistence type="inferred from homology"/>
<evidence type="ECO:0000259" key="11">
    <source>
        <dbReference type="Pfam" id="PF17406"/>
    </source>
</evidence>
<dbReference type="Gene3D" id="2.130.10.10">
    <property type="entry name" value="YVTN repeat-like/Quinoprotein amine dehydrogenase"/>
    <property type="match status" value="1"/>
</dbReference>
<dbReference type="Pfam" id="PF03813">
    <property type="entry name" value="Nrap"/>
    <property type="match status" value="1"/>
</dbReference>
<name>A0A9W8LKT3_9FUNG</name>
<dbReference type="InterPro" id="IPR035367">
    <property type="entry name" value="Nrap_D2"/>
</dbReference>
<evidence type="ECO:0000256" key="4">
    <source>
        <dbReference type="ARBA" id="ARBA00023224"/>
    </source>
</evidence>
<dbReference type="InterPro" id="IPR001680">
    <property type="entry name" value="WD40_rpt"/>
</dbReference>
<feature type="repeat" description="WD" evidence="5">
    <location>
        <begin position="185"/>
        <end position="226"/>
    </location>
</feature>
<dbReference type="Pfam" id="PF17407">
    <property type="entry name" value="Nrap_D6"/>
    <property type="match status" value="1"/>
</dbReference>
<dbReference type="InterPro" id="IPR035370">
    <property type="entry name" value="Nrap_D5"/>
</dbReference>
<dbReference type="Pfam" id="PF17403">
    <property type="entry name" value="Nrap_D2"/>
    <property type="match status" value="1"/>
</dbReference>
<feature type="repeat" description="WD" evidence="5">
    <location>
        <begin position="227"/>
        <end position="268"/>
    </location>
</feature>
<feature type="repeat" description="WD" evidence="5">
    <location>
        <begin position="56"/>
        <end position="97"/>
    </location>
</feature>
<feature type="domain" description="Nrap protein" evidence="10">
    <location>
        <begin position="954"/>
        <end position="1145"/>
    </location>
</feature>
<dbReference type="Pfam" id="PF17404">
    <property type="entry name" value="Nrap_D3"/>
    <property type="match status" value="1"/>
</dbReference>
<dbReference type="InterPro" id="IPR015943">
    <property type="entry name" value="WD40/YVTN_repeat-like_dom_sf"/>
</dbReference>
<evidence type="ECO:0000259" key="7">
    <source>
        <dbReference type="Pfam" id="PF03813"/>
    </source>
</evidence>
<dbReference type="Pfam" id="PF17406">
    <property type="entry name" value="Nrap_D5"/>
    <property type="match status" value="1"/>
</dbReference>
<dbReference type="PROSITE" id="PS50294">
    <property type="entry name" value="WD_REPEATS_REGION"/>
    <property type="match status" value="4"/>
</dbReference>
<comment type="similarity">
    <text evidence="1">Belongs to the WD repeat G protein beta family.</text>
</comment>
<feature type="region of interest" description="Disordered" evidence="6">
    <location>
        <begin position="1"/>
        <end position="20"/>
    </location>
</feature>
<dbReference type="PRINTS" id="PR00319">
    <property type="entry name" value="GPROTEINB"/>
</dbReference>
<dbReference type="InterPro" id="IPR035082">
    <property type="entry name" value="Nrap_D1"/>
</dbReference>
<feature type="domain" description="Nrap protein" evidence="8">
    <location>
        <begin position="599"/>
        <end position="737"/>
    </location>
</feature>
<evidence type="ECO:0000256" key="3">
    <source>
        <dbReference type="ARBA" id="ARBA00022737"/>
    </source>
</evidence>
<dbReference type="Proteomes" id="UP001140172">
    <property type="component" value="Unassembled WGS sequence"/>
</dbReference>
<dbReference type="PANTHER" id="PTHR19850">
    <property type="entry name" value="GUANINE NUCLEOTIDE-BINDING PROTEIN BETA G PROTEIN BETA"/>
    <property type="match status" value="1"/>
</dbReference>
<comment type="caution">
    <text evidence="13">The sequence shown here is derived from an EMBL/GenBank/DDBJ whole genome shotgun (WGS) entry which is preliminary data.</text>
</comment>
<evidence type="ECO:0000256" key="2">
    <source>
        <dbReference type="ARBA" id="ARBA00022574"/>
    </source>
</evidence>
<dbReference type="EMBL" id="JANBUM010000078">
    <property type="protein sequence ID" value="KAJ2785826.1"/>
    <property type="molecule type" value="Genomic_DNA"/>
</dbReference>
<keyword evidence="3" id="KW-0677">Repeat</keyword>
<dbReference type="Pfam" id="PF25391">
    <property type="entry name" value="WD40_Gbeta"/>
    <property type="match status" value="1"/>
</dbReference>
<evidence type="ECO:0000313" key="13">
    <source>
        <dbReference type="EMBL" id="KAJ2785826.1"/>
    </source>
</evidence>
<dbReference type="InterPro" id="IPR001632">
    <property type="entry name" value="WD40_G-protein_beta-like"/>
</dbReference>
<dbReference type="InterPro" id="IPR035368">
    <property type="entry name" value="Nrap_D3"/>
</dbReference>
<dbReference type="FunFam" id="2.130.10.10:FF:000020">
    <property type="entry name" value="Guanine nucleotide-binding protein beta subunit"/>
    <property type="match status" value="1"/>
</dbReference>
<feature type="domain" description="Nrap protein" evidence="11">
    <location>
        <begin position="1151"/>
        <end position="1307"/>
    </location>
</feature>
<keyword evidence="14" id="KW-1185">Reference proteome</keyword>
<gene>
    <name evidence="13" type="primary">STE4</name>
    <name evidence="13" type="ORF">GGI15_001773</name>
</gene>
<dbReference type="CDD" id="cd00200">
    <property type="entry name" value="WD40"/>
    <property type="match status" value="1"/>
</dbReference>
<organism evidence="13 14">
    <name type="scientific">Coemansia interrupta</name>
    <dbReference type="NCBI Taxonomy" id="1126814"/>
    <lineage>
        <taxon>Eukaryota</taxon>
        <taxon>Fungi</taxon>
        <taxon>Fungi incertae sedis</taxon>
        <taxon>Zoopagomycota</taxon>
        <taxon>Kickxellomycotina</taxon>
        <taxon>Kickxellomycetes</taxon>
        <taxon>Kickxellales</taxon>
        <taxon>Kickxellaceae</taxon>
        <taxon>Coemansia</taxon>
    </lineage>
</organism>
<evidence type="ECO:0000259" key="8">
    <source>
        <dbReference type="Pfam" id="PF17403"/>
    </source>
</evidence>
<feature type="repeat" description="WD" evidence="5">
    <location>
        <begin position="313"/>
        <end position="344"/>
    </location>
</feature>
<dbReference type="PRINTS" id="PR00320">
    <property type="entry name" value="GPROTEINBRPT"/>
</dbReference>